<keyword evidence="3" id="KW-1185">Reference proteome</keyword>
<feature type="compositionally biased region" description="Low complexity" evidence="1">
    <location>
        <begin position="472"/>
        <end position="496"/>
    </location>
</feature>
<feature type="compositionally biased region" description="Low complexity" evidence="1">
    <location>
        <begin position="239"/>
        <end position="257"/>
    </location>
</feature>
<name>A0AAN7AN63_9PEZI</name>
<feature type="compositionally biased region" description="Basic and acidic residues" evidence="1">
    <location>
        <begin position="106"/>
        <end position="115"/>
    </location>
</feature>
<sequence length="530" mass="57905">MSGTVVAGPGHQVPRSRRSGLVPLRAGVDIALAYFNSDNESLQSLTVKAKQWADRYFKGYPYANKRPTTLVRSFPNLFNLNVESHLRLGWATMPSSPSTPEPESSNPRDFRRAERKAMNSESFPAFAEPCLATDAELDEIVQMRPRGPALATKPNMRVDAAALRSSGLLASLPEFLGQLARANLETETMLASNPEAVKFELDEEEAADQQHIEMDVYTGLMEAQKRRHQRRVILPGGRSSKLYGEESGSESESSASSIQLRKAASPDHEAEASGNETDASTSTAASLRANLKRKARPDSSEDEEPANKIRVAYEKAAPPELLRYNLQQRRLESWCNPDADPNDPFVALQRMPMTKTGFNPSANTEAESGSPAPSDHSSSSSSSGRSTRIWRIKIRCSTPSSSGDSRESSPANTKIIVLTDPRCSPSVSSSRSSSSSPGARTILKPKTRKPFPVEPHTHTGSTSSSDFVQRPTTSGSDSSVSSSSSRASSVTRIVVRQNGVPIKSRTTELPLRQARDHKVERKRLIEEVDE</sequence>
<dbReference type="EMBL" id="MU864352">
    <property type="protein sequence ID" value="KAK4192879.1"/>
    <property type="molecule type" value="Genomic_DNA"/>
</dbReference>
<feature type="region of interest" description="Disordered" evidence="1">
    <location>
        <begin position="91"/>
        <end position="115"/>
    </location>
</feature>
<reference evidence="2" key="1">
    <citation type="journal article" date="2023" name="Mol. Phylogenet. Evol.">
        <title>Genome-scale phylogeny and comparative genomics of the fungal order Sordariales.</title>
        <authorList>
            <person name="Hensen N."/>
            <person name="Bonometti L."/>
            <person name="Westerberg I."/>
            <person name="Brannstrom I.O."/>
            <person name="Guillou S."/>
            <person name="Cros-Aarteil S."/>
            <person name="Calhoun S."/>
            <person name="Haridas S."/>
            <person name="Kuo A."/>
            <person name="Mondo S."/>
            <person name="Pangilinan J."/>
            <person name="Riley R."/>
            <person name="LaButti K."/>
            <person name="Andreopoulos B."/>
            <person name="Lipzen A."/>
            <person name="Chen C."/>
            <person name="Yan M."/>
            <person name="Daum C."/>
            <person name="Ng V."/>
            <person name="Clum A."/>
            <person name="Steindorff A."/>
            <person name="Ohm R.A."/>
            <person name="Martin F."/>
            <person name="Silar P."/>
            <person name="Natvig D.O."/>
            <person name="Lalanne C."/>
            <person name="Gautier V."/>
            <person name="Ament-Velasquez S.L."/>
            <person name="Kruys A."/>
            <person name="Hutchinson M.I."/>
            <person name="Powell A.J."/>
            <person name="Barry K."/>
            <person name="Miller A.N."/>
            <person name="Grigoriev I.V."/>
            <person name="Debuchy R."/>
            <person name="Gladieux P."/>
            <person name="Hiltunen Thoren M."/>
            <person name="Johannesson H."/>
        </authorList>
    </citation>
    <scope>NUCLEOTIDE SEQUENCE</scope>
    <source>
        <strain evidence="2">PSN309</strain>
    </source>
</reference>
<dbReference type="PANTHER" id="PTHR38489">
    <property type="entry name" value="HISTONE CHAPERONE DOMAIN-CONTAINING PROTEIN"/>
    <property type="match status" value="1"/>
</dbReference>
<protein>
    <submittedName>
        <fullName evidence="2">Uncharacterized protein</fullName>
    </submittedName>
</protein>
<reference evidence="2" key="2">
    <citation type="submission" date="2023-05" db="EMBL/GenBank/DDBJ databases">
        <authorList>
            <consortium name="Lawrence Berkeley National Laboratory"/>
            <person name="Steindorff A."/>
            <person name="Hensen N."/>
            <person name="Bonometti L."/>
            <person name="Westerberg I."/>
            <person name="Brannstrom I.O."/>
            <person name="Guillou S."/>
            <person name="Cros-Aarteil S."/>
            <person name="Calhoun S."/>
            <person name="Haridas S."/>
            <person name="Kuo A."/>
            <person name="Mondo S."/>
            <person name="Pangilinan J."/>
            <person name="Riley R."/>
            <person name="Labutti K."/>
            <person name="Andreopoulos B."/>
            <person name="Lipzen A."/>
            <person name="Chen C."/>
            <person name="Yanf M."/>
            <person name="Daum C."/>
            <person name="Ng V."/>
            <person name="Clum A."/>
            <person name="Ohm R."/>
            <person name="Martin F."/>
            <person name="Silar P."/>
            <person name="Natvig D."/>
            <person name="Lalanne C."/>
            <person name="Gautier V."/>
            <person name="Ament-Velasquez S.L."/>
            <person name="Kruys A."/>
            <person name="Hutchinson M.I."/>
            <person name="Powell A.J."/>
            <person name="Barry K."/>
            <person name="Miller A.N."/>
            <person name="Grigoriev I.V."/>
            <person name="Debuchy R."/>
            <person name="Gladieux P."/>
            <person name="Thoren M.H."/>
            <person name="Johannesson H."/>
        </authorList>
    </citation>
    <scope>NUCLEOTIDE SEQUENCE</scope>
    <source>
        <strain evidence="2">PSN309</strain>
    </source>
</reference>
<feature type="compositionally biased region" description="Polar residues" evidence="1">
    <location>
        <begin position="274"/>
        <end position="285"/>
    </location>
</feature>
<comment type="caution">
    <text evidence="2">The sequence shown here is derived from an EMBL/GenBank/DDBJ whole genome shotgun (WGS) entry which is preliminary data.</text>
</comment>
<dbReference type="AlphaFoldDB" id="A0AAN7AN63"/>
<dbReference type="Pfam" id="PF15370">
    <property type="entry name" value="NOPCHAP1"/>
    <property type="match status" value="1"/>
</dbReference>
<feature type="compositionally biased region" description="Polar residues" evidence="1">
    <location>
        <begin position="356"/>
        <end position="367"/>
    </location>
</feature>
<evidence type="ECO:0000313" key="3">
    <source>
        <dbReference type="Proteomes" id="UP001302126"/>
    </source>
</evidence>
<feature type="region of interest" description="Disordered" evidence="1">
    <location>
        <begin position="225"/>
        <end position="312"/>
    </location>
</feature>
<feature type="compositionally biased region" description="Low complexity" evidence="1">
    <location>
        <begin position="94"/>
        <end position="105"/>
    </location>
</feature>
<feature type="compositionally biased region" description="Low complexity" evidence="1">
    <location>
        <begin position="368"/>
        <end position="386"/>
    </location>
</feature>
<feature type="compositionally biased region" description="Low complexity" evidence="1">
    <location>
        <begin position="424"/>
        <end position="436"/>
    </location>
</feature>
<proteinExistence type="predicted"/>
<dbReference type="Proteomes" id="UP001302126">
    <property type="component" value="Unassembled WGS sequence"/>
</dbReference>
<feature type="compositionally biased region" description="Polar residues" evidence="1">
    <location>
        <begin position="458"/>
        <end position="471"/>
    </location>
</feature>
<evidence type="ECO:0000256" key="1">
    <source>
        <dbReference type="SAM" id="MobiDB-lite"/>
    </source>
</evidence>
<evidence type="ECO:0000313" key="2">
    <source>
        <dbReference type="EMBL" id="KAK4192879.1"/>
    </source>
</evidence>
<accession>A0AAN7AN63</accession>
<dbReference type="GO" id="GO:0000492">
    <property type="term" value="P:box C/D snoRNP assembly"/>
    <property type="evidence" value="ECO:0007669"/>
    <property type="project" value="InterPro"/>
</dbReference>
<gene>
    <name evidence="2" type="ORF">QBC35DRAFT_158658</name>
</gene>
<dbReference type="PANTHER" id="PTHR38489:SF1">
    <property type="entry name" value="HISTONE CHAPERONE DOMAIN-CONTAINING PROTEIN"/>
    <property type="match status" value="1"/>
</dbReference>
<feature type="region of interest" description="Disordered" evidence="1">
    <location>
        <begin position="335"/>
        <end position="518"/>
    </location>
</feature>
<organism evidence="2 3">
    <name type="scientific">Podospora australis</name>
    <dbReference type="NCBI Taxonomy" id="1536484"/>
    <lineage>
        <taxon>Eukaryota</taxon>
        <taxon>Fungi</taxon>
        <taxon>Dikarya</taxon>
        <taxon>Ascomycota</taxon>
        <taxon>Pezizomycotina</taxon>
        <taxon>Sordariomycetes</taxon>
        <taxon>Sordariomycetidae</taxon>
        <taxon>Sordariales</taxon>
        <taxon>Podosporaceae</taxon>
        <taxon>Podospora</taxon>
    </lineage>
</organism>
<dbReference type="InterPro" id="IPR027921">
    <property type="entry name" value="NOPCHAP1"/>
</dbReference>